<dbReference type="GO" id="GO:0045047">
    <property type="term" value="P:protein targeting to ER"/>
    <property type="evidence" value="ECO:0007669"/>
    <property type="project" value="TreeGrafter"/>
</dbReference>
<keyword evidence="4 9" id="KW-0256">Endoplasmic reticulum</keyword>
<comment type="function">
    <text evidence="8">Essential component of the signal peptidase complex (SPC) which catalyzes the cleavage of N-terminal signal sequences from nascent proteins as they are translocated into the lumen of the endoplasmic reticulum. Essential for the SPC catalytic activity, possibly by stabilizing and positioning the active center of the complex close to the lumenal surface. Essential for viability.</text>
</comment>
<dbReference type="Pfam" id="PF04573">
    <property type="entry name" value="SPC22"/>
    <property type="match status" value="1"/>
</dbReference>
<evidence type="ECO:0000256" key="1">
    <source>
        <dbReference type="ARBA" id="ARBA00004648"/>
    </source>
</evidence>
<dbReference type="PANTHER" id="PTHR12804">
    <property type="entry name" value="MICROSOMAL SIGNAL PEPTIDASE 23 KD SUBUNIT SPC22/23"/>
    <property type="match status" value="1"/>
</dbReference>
<dbReference type="AlphaFoldDB" id="A0AAD5SZU2"/>
<name>A0AAD5SZU2_9FUNG</name>
<proteinExistence type="inferred from homology"/>
<reference evidence="10" key="1">
    <citation type="submission" date="2020-05" db="EMBL/GenBank/DDBJ databases">
        <title>Phylogenomic resolution of chytrid fungi.</title>
        <authorList>
            <person name="Stajich J.E."/>
            <person name="Amses K."/>
            <person name="Simmons R."/>
            <person name="Seto K."/>
            <person name="Myers J."/>
            <person name="Bonds A."/>
            <person name="Quandt C.A."/>
            <person name="Barry K."/>
            <person name="Liu P."/>
            <person name="Grigoriev I."/>
            <person name="Longcore J.E."/>
            <person name="James T.Y."/>
        </authorList>
    </citation>
    <scope>NUCLEOTIDE SEQUENCE</scope>
    <source>
        <strain evidence="10">JEL0513</strain>
    </source>
</reference>
<keyword evidence="6" id="KW-1133">Transmembrane helix</keyword>
<evidence type="ECO:0000313" key="11">
    <source>
        <dbReference type="Proteomes" id="UP001211907"/>
    </source>
</evidence>
<dbReference type="PANTHER" id="PTHR12804:SF0">
    <property type="entry name" value="SIGNAL PEPTIDASE COMPLEX SUBUNIT 3"/>
    <property type="match status" value="1"/>
</dbReference>
<evidence type="ECO:0000256" key="9">
    <source>
        <dbReference type="PIRNR" id="PIRNR016089"/>
    </source>
</evidence>
<evidence type="ECO:0000313" key="10">
    <source>
        <dbReference type="EMBL" id="KAJ3120542.1"/>
    </source>
</evidence>
<comment type="similarity">
    <text evidence="2 9">Belongs to the SPCS3 family.</text>
</comment>
<dbReference type="EMBL" id="JADGJH010000956">
    <property type="protein sequence ID" value="KAJ3120542.1"/>
    <property type="molecule type" value="Genomic_DNA"/>
</dbReference>
<sequence length="184" mass="20454">MSLSTWLNRANAVVSFFSSVFFTVLFVVAATGPALLFASAPPQVSVAMAKASVRLGRLGYYYDRTQPQTELATIHFDLDADLSPLFNWNTKQLFVQLVAEYSTESYTTNQVTIWDDIIASKEDSVIKLKKKKGEYALSDISNKIGGLQANLSLQWDIMPHVGMLIHDKSAPHQITLPKIDGKKK</sequence>
<accession>A0AAD5SZU2</accession>
<evidence type="ECO:0000256" key="2">
    <source>
        <dbReference type="ARBA" id="ARBA00009289"/>
    </source>
</evidence>
<comment type="caution">
    <text evidence="10">The sequence shown here is derived from an EMBL/GenBank/DDBJ whole genome shotgun (WGS) entry which is preliminary data.</text>
</comment>
<keyword evidence="5" id="KW-0735">Signal-anchor</keyword>
<dbReference type="GO" id="GO:0005787">
    <property type="term" value="C:signal peptidase complex"/>
    <property type="evidence" value="ECO:0007669"/>
    <property type="project" value="UniProtKB-UniRule"/>
</dbReference>
<gene>
    <name evidence="10" type="primary">SPC3</name>
    <name evidence="10" type="ORF">HK100_012748</name>
</gene>
<protein>
    <recommendedName>
        <fullName evidence="9">Signal peptidase subunit 3</fullName>
    </recommendedName>
</protein>
<keyword evidence="7 9" id="KW-0472">Membrane</keyword>
<comment type="subcellular location">
    <subcellularLocation>
        <location evidence="1">Endoplasmic reticulum membrane</location>
        <topology evidence="1">Single-pass type II membrane protein</topology>
    </subcellularLocation>
</comment>
<evidence type="ECO:0000256" key="6">
    <source>
        <dbReference type="ARBA" id="ARBA00022989"/>
    </source>
</evidence>
<keyword evidence="3" id="KW-0812">Transmembrane</keyword>
<evidence type="ECO:0000256" key="4">
    <source>
        <dbReference type="ARBA" id="ARBA00022824"/>
    </source>
</evidence>
<dbReference type="PIRSF" id="PIRSF016089">
    <property type="entry name" value="SPC22"/>
    <property type="match status" value="1"/>
</dbReference>
<organism evidence="10 11">
    <name type="scientific">Physocladia obscura</name>
    <dbReference type="NCBI Taxonomy" id="109957"/>
    <lineage>
        <taxon>Eukaryota</taxon>
        <taxon>Fungi</taxon>
        <taxon>Fungi incertae sedis</taxon>
        <taxon>Chytridiomycota</taxon>
        <taxon>Chytridiomycota incertae sedis</taxon>
        <taxon>Chytridiomycetes</taxon>
        <taxon>Chytridiales</taxon>
        <taxon>Chytriomycetaceae</taxon>
        <taxon>Physocladia</taxon>
    </lineage>
</organism>
<keyword evidence="11" id="KW-1185">Reference proteome</keyword>
<dbReference type="InterPro" id="IPR007653">
    <property type="entry name" value="SPC3"/>
</dbReference>
<evidence type="ECO:0000256" key="8">
    <source>
        <dbReference type="ARBA" id="ARBA00045670"/>
    </source>
</evidence>
<dbReference type="GO" id="GO:0006465">
    <property type="term" value="P:signal peptide processing"/>
    <property type="evidence" value="ECO:0007669"/>
    <property type="project" value="UniProtKB-UniRule"/>
</dbReference>
<evidence type="ECO:0000256" key="3">
    <source>
        <dbReference type="ARBA" id="ARBA00022692"/>
    </source>
</evidence>
<dbReference type="Proteomes" id="UP001211907">
    <property type="component" value="Unassembled WGS sequence"/>
</dbReference>
<evidence type="ECO:0000256" key="5">
    <source>
        <dbReference type="ARBA" id="ARBA00022968"/>
    </source>
</evidence>
<evidence type="ECO:0000256" key="7">
    <source>
        <dbReference type="ARBA" id="ARBA00023136"/>
    </source>
</evidence>